<proteinExistence type="predicted"/>
<accession>A0A8H5BXE0</accession>
<dbReference type="OrthoDB" id="2559662at2759"/>
<dbReference type="Gene3D" id="3.40.50.11350">
    <property type="match status" value="1"/>
</dbReference>
<protein>
    <submittedName>
        <fullName evidence="1">Uncharacterized protein</fullName>
    </submittedName>
</protein>
<comment type="caution">
    <text evidence="1">The sequence shown here is derived from an EMBL/GenBank/DDBJ whole genome shotgun (WGS) entry which is preliminary data.</text>
</comment>
<evidence type="ECO:0000313" key="2">
    <source>
        <dbReference type="Proteomes" id="UP000541558"/>
    </source>
</evidence>
<gene>
    <name evidence="1" type="ORF">D9611_010545</name>
</gene>
<keyword evidence="2" id="KW-1185">Reference proteome</keyword>
<reference evidence="1 2" key="1">
    <citation type="journal article" date="2020" name="ISME J.">
        <title>Uncovering the hidden diversity of litter-decomposition mechanisms in mushroom-forming fungi.</title>
        <authorList>
            <person name="Floudas D."/>
            <person name="Bentzer J."/>
            <person name="Ahren D."/>
            <person name="Johansson T."/>
            <person name="Persson P."/>
            <person name="Tunlid A."/>
        </authorList>
    </citation>
    <scope>NUCLEOTIDE SEQUENCE [LARGE SCALE GENOMIC DNA]</scope>
    <source>
        <strain evidence="1 2">CBS 175.51</strain>
    </source>
</reference>
<dbReference type="AlphaFoldDB" id="A0A8H5BXE0"/>
<dbReference type="EMBL" id="JAACJK010000116">
    <property type="protein sequence ID" value="KAF5330127.1"/>
    <property type="molecule type" value="Genomic_DNA"/>
</dbReference>
<dbReference type="Proteomes" id="UP000541558">
    <property type="component" value="Unassembled WGS sequence"/>
</dbReference>
<name>A0A8H5BXE0_9AGAR</name>
<organism evidence="1 2">
    <name type="scientific">Ephemerocybe angulata</name>
    <dbReference type="NCBI Taxonomy" id="980116"/>
    <lineage>
        <taxon>Eukaryota</taxon>
        <taxon>Fungi</taxon>
        <taxon>Dikarya</taxon>
        <taxon>Basidiomycota</taxon>
        <taxon>Agaricomycotina</taxon>
        <taxon>Agaricomycetes</taxon>
        <taxon>Agaricomycetidae</taxon>
        <taxon>Agaricales</taxon>
        <taxon>Agaricineae</taxon>
        <taxon>Psathyrellaceae</taxon>
        <taxon>Ephemerocybe</taxon>
    </lineage>
</organism>
<dbReference type="CDD" id="cd11296">
    <property type="entry name" value="O-FucT_like"/>
    <property type="match status" value="1"/>
</dbReference>
<evidence type="ECO:0000313" key="1">
    <source>
        <dbReference type="EMBL" id="KAF5330127.1"/>
    </source>
</evidence>
<sequence length="503" mass="56525">MFKPWAQVYAKKGSAISRTILGWGGIPRSYDDIRRLESALPQHRWEEVRVGTDGELVDVETGKRFDWEEDAGAGYLRFPDHIWGHGFNNVFEEALSAALLAHLSDRTYVFEDYVWSHSPLPYTLYNFALRQKRVPLNAFVSGFIAGGKVHSPSNPTDHVGVSISNPPEWLIMLIVQQRLSISAHYYDYICPSTLSVDHRLVLFAGDAPTFMDSSSQLEWWSDRIKVLGKGKRCVEIREGDGNAPGPAGRRMFDNHFFGSREHVAPLVPKLIESPVLGQFSWSPLVEDAVERTATAIGITSESDGTMPHTVPGLLAVHLRRGDYSRHCVRLSRWESNFMGFAYADGVMDQLNITQALQEEREHIGDGATLDRRKALEQHYMKRCLPSIPQIVQRAREVREYWAHTAHPSASYTPLTRILLLSNGWPAWLLELSAALEKEGWEVLDPDAGIRRGMGKMQDIDVAVDMALAERAEAFLGTGFSTLTGNIVVLRMASGHEVESNRLF</sequence>